<organism evidence="2 3">
    <name type="scientific">Trypanosoma rangeli SC58</name>
    <dbReference type="NCBI Taxonomy" id="429131"/>
    <lineage>
        <taxon>Eukaryota</taxon>
        <taxon>Discoba</taxon>
        <taxon>Euglenozoa</taxon>
        <taxon>Kinetoplastea</taxon>
        <taxon>Metakinetoplastina</taxon>
        <taxon>Trypanosomatida</taxon>
        <taxon>Trypanosomatidae</taxon>
        <taxon>Trypanosoma</taxon>
        <taxon>Herpetosoma</taxon>
    </lineage>
</organism>
<dbReference type="EMBL" id="AUPL01006509">
    <property type="protein sequence ID" value="ESL05828.1"/>
    <property type="molecule type" value="Genomic_DNA"/>
</dbReference>
<keyword evidence="3" id="KW-1185">Reference proteome</keyword>
<dbReference type="VEuPathDB" id="TriTrypDB:TRSC58_06509"/>
<comment type="caution">
    <text evidence="2">The sequence shown here is derived from an EMBL/GenBank/DDBJ whole genome shotgun (WGS) entry which is preliminary data.</text>
</comment>
<dbReference type="InterPro" id="IPR026082">
    <property type="entry name" value="ABCA"/>
</dbReference>
<dbReference type="PANTHER" id="PTHR19229">
    <property type="entry name" value="ATP-BINDING CASSETTE TRANSPORTER SUBFAMILY A ABCA"/>
    <property type="match status" value="1"/>
</dbReference>
<reference evidence="2 3" key="1">
    <citation type="submission" date="2013-07" db="EMBL/GenBank/DDBJ databases">
        <authorList>
            <person name="Stoco P.H."/>
            <person name="Wagner G."/>
            <person name="Gerber A."/>
            <person name="Zaha A."/>
            <person name="Thompson C."/>
            <person name="Bartholomeu D.C."/>
            <person name="Luckemeyer D.D."/>
            <person name="Bahia D."/>
            <person name="Loreto E."/>
            <person name="Prestes E.B."/>
            <person name="Lima F.M."/>
            <person name="Rodrigues-Luiz G."/>
            <person name="Vallejo G.A."/>
            <person name="Filho J.F."/>
            <person name="Monteiro K.M."/>
            <person name="Tyler K.M."/>
            <person name="de Almeida L.G."/>
            <person name="Ortiz M.F."/>
            <person name="Siervo M.A."/>
            <person name="de Moraes M.H."/>
            <person name="Cunha O.L."/>
            <person name="Mendonca-Neto R."/>
            <person name="Silva R."/>
            <person name="Teixeira S.M."/>
            <person name="Murta S.M."/>
            <person name="Sincero T.C."/>
            <person name="Mendes T.A."/>
            <person name="Urmenyi T.P."/>
            <person name="Silva V.G."/>
            <person name="da Rocha W.D."/>
            <person name="Andersson B."/>
            <person name="Romanha A.J."/>
            <person name="Steindel M."/>
            <person name="de Vasconcelos A.T."/>
            <person name="Grisard E.C."/>
        </authorList>
    </citation>
    <scope>NUCLEOTIDE SEQUENCE [LARGE SCALE GENOMIC DNA]</scope>
    <source>
        <strain evidence="2 3">SC58</strain>
    </source>
</reference>
<sequence>MANGSLRCLGTKTHLKQKYGSGYEMTIRTGETVLQPMVENFFSMYFPTAALNEVRGNRYTYALPATMSLSEAFNVLETHGEEICITDYAVSQTSIEQVFLRISEQAEHEAATGVTSE</sequence>
<dbReference type="Proteomes" id="UP000031737">
    <property type="component" value="Unassembled WGS sequence"/>
</dbReference>
<protein>
    <recommendedName>
        <fullName evidence="1">ABCA1-4-like C-terminal R2 regulatory domain-containing protein</fullName>
    </recommendedName>
</protein>
<proteinExistence type="predicted"/>
<dbReference type="Pfam" id="PF23321">
    <property type="entry name" value="R1_ABCA1"/>
    <property type="match status" value="1"/>
</dbReference>
<dbReference type="GO" id="GO:0140359">
    <property type="term" value="F:ABC-type transporter activity"/>
    <property type="evidence" value="ECO:0007669"/>
    <property type="project" value="InterPro"/>
</dbReference>
<evidence type="ECO:0000313" key="2">
    <source>
        <dbReference type="EMBL" id="ESL05828.1"/>
    </source>
</evidence>
<dbReference type="PANTHER" id="PTHR19229:SF262">
    <property type="entry name" value="TRANSPORTER, PUTATIVE-RELATED"/>
    <property type="match status" value="1"/>
</dbReference>
<dbReference type="InterPro" id="IPR056264">
    <property type="entry name" value="R2_ABCA1-4-like"/>
</dbReference>
<name>A0A061ISI1_TRYRA</name>
<dbReference type="AlphaFoldDB" id="A0A061ISI1"/>
<gene>
    <name evidence="2" type="ORF">TRSC58_06509</name>
</gene>
<dbReference type="OrthoDB" id="10268057at2759"/>
<accession>A0A061ISI1</accession>
<dbReference type="GO" id="GO:0005319">
    <property type="term" value="F:lipid transporter activity"/>
    <property type="evidence" value="ECO:0007669"/>
    <property type="project" value="TreeGrafter"/>
</dbReference>
<evidence type="ECO:0000259" key="1">
    <source>
        <dbReference type="Pfam" id="PF23321"/>
    </source>
</evidence>
<feature type="domain" description="ABCA1-4-like C-terminal R2 regulatory" evidence="1">
    <location>
        <begin position="20"/>
        <end position="92"/>
    </location>
</feature>
<dbReference type="GO" id="GO:0016020">
    <property type="term" value="C:membrane"/>
    <property type="evidence" value="ECO:0007669"/>
    <property type="project" value="InterPro"/>
</dbReference>
<evidence type="ECO:0000313" key="3">
    <source>
        <dbReference type="Proteomes" id="UP000031737"/>
    </source>
</evidence>